<name>A0A0S4KWP6_9BACT</name>
<organism evidence="2 3">
    <name type="scientific">Candidatus Nitrospira inopinata</name>
    <dbReference type="NCBI Taxonomy" id="1715989"/>
    <lineage>
        <taxon>Bacteria</taxon>
        <taxon>Pseudomonadati</taxon>
        <taxon>Nitrospirota</taxon>
        <taxon>Nitrospiria</taxon>
        <taxon>Nitrospirales</taxon>
        <taxon>Nitrospiraceae</taxon>
        <taxon>Nitrospira</taxon>
    </lineage>
</organism>
<dbReference type="OrthoDB" id="1489951at2"/>
<dbReference type="PANTHER" id="PTHR33542:SF3">
    <property type="entry name" value="SIROHYDROCHLORIN FERROCHELATASE, CHLOROPLASTIC"/>
    <property type="match status" value="1"/>
</dbReference>
<dbReference type="STRING" id="1715989.NITINOP_1871"/>
<dbReference type="EMBL" id="LN885086">
    <property type="protein sequence ID" value="CUQ66843.1"/>
    <property type="molecule type" value="Genomic_DNA"/>
</dbReference>
<gene>
    <name evidence="2" type="ORF">NITINOP_1871</name>
</gene>
<dbReference type="Proteomes" id="UP000066284">
    <property type="component" value="Chromosome 1"/>
</dbReference>
<dbReference type="PANTHER" id="PTHR33542">
    <property type="entry name" value="SIROHYDROCHLORIN FERROCHELATASE, CHLOROPLASTIC"/>
    <property type="match status" value="1"/>
</dbReference>
<feature type="signal peptide" evidence="1">
    <location>
        <begin position="1"/>
        <end position="26"/>
    </location>
</feature>
<evidence type="ECO:0000256" key="1">
    <source>
        <dbReference type="SAM" id="SignalP"/>
    </source>
</evidence>
<dbReference type="RefSeq" id="WP_158023311.1">
    <property type="nucleotide sequence ID" value="NZ_LN885086.1"/>
</dbReference>
<evidence type="ECO:0000313" key="2">
    <source>
        <dbReference type="EMBL" id="CUQ66843.1"/>
    </source>
</evidence>
<protein>
    <recommendedName>
        <fullName evidence="4">Sirohydrochlorin cobaltochelatase</fullName>
    </recommendedName>
</protein>
<evidence type="ECO:0000313" key="3">
    <source>
        <dbReference type="Proteomes" id="UP000066284"/>
    </source>
</evidence>
<dbReference type="KEGG" id="nio:NITINOP_1871"/>
<proteinExistence type="predicted"/>
<evidence type="ECO:0008006" key="4">
    <source>
        <dbReference type="Google" id="ProtNLM"/>
    </source>
</evidence>
<accession>A0A0S4KWP6</accession>
<dbReference type="Gene3D" id="3.40.50.1400">
    <property type="match status" value="2"/>
</dbReference>
<reference evidence="3" key="1">
    <citation type="submission" date="2015-09" db="EMBL/GenBank/DDBJ databases">
        <authorList>
            <person name="Daims H."/>
        </authorList>
    </citation>
    <scope>NUCLEOTIDE SEQUENCE [LARGE SCALE GENOMIC DNA]</scope>
</reference>
<sequence>MSRQTITRYATTLLFALGVQAAAAEAAPSKVGFLVLAPDRGYLGNKEISSLVDEFKQTYPVALGFVGRDETGVKGDYASYLTRAARSLKEAGVTEIVAIPLFVSESDPLLARIKPLLPAYADELPVRWAPPMAHDYLIAQIVLDRITALSEHPETERVILVGTGAVDEASEQAIKTDLHRLLAYVNRYRAFRETEAVILYERDADRARQKNDAALARIMSHAAKAGRTLVIPAFIGPKLDSSMSLSAWLGTQFGNTRVAYRPEELLPHPNALLWLKKTANREMPLAAEQIGVVVMPHGSTQPWNDAVEATIRPLMAKYPIEMAYGMGDPFIIQDAVSRLEQRGIRHVVFVRLYALDHHMKSLTDYILGLSDHPPADDHDGGHGSAGAPPQVRTAVTFSTFGGYEQNPDIATVLHKRIAELSQDPTEETVLLLAHGDGTDEGDNRWIAVMNEHIARLRQEPHCAKLKDIRALTVREDWPDKREKAVATVRATIEEASREGRVLVIAHRLYGAGPYRHMLAGLNFELNDRGLVDPALTRWIEDGLTRLTAELTSRDEQAAQVRP</sequence>
<feature type="chain" id="PRO_5006623637" description="Sirohydrochlorin cobaltochelatase" evidence="1">
    <location>
        <begin position="27"/>
        <end position="562"/>
    </location>
</feature>
<keyword evidence="1" id="KW-0732">Signal</keyword>
<dbReference type="AlphaFoldDB" id="A0A0S4KWP6"/>
<dbReference type="SUPFAM" id="SSF53800">
    <property type="entry name" value="Chelatase"/>
    <property type="match status" value="2"/>
</dbReference>
<keyword evidence="3" id="KW-1185">Reference proteome</keyword>
<dbReference type="InterPro" id="IPR050963">
    <property type="entry name" value="Sirohydro_Cobaltochel/CbiX"/>
</dbReference>